<dbReference type="RefSeq" id="XP_009023246.1">
    <property type="nucleotide sequence ID" value="XM_009024998.1"/>
</dbReference>
<dbReference type="Proteomes" id="UP000015101">
    <property type="component" value="Unassembled WGS sequence"/>
</dbReference>
<dbReference type="CTD" id="20199849"/>
<name>T1ETE9_HELRO</name>
<dbReference type="KEGG" id="hro:HELRODRAFT_162951"/>
<evidence type="ECO:0000313" key="2">
    <source>
        <dbReference type="EnsemblMetazoa" id="HelroP162951"/>
    </source>
</evidence>
<accession>T1ETE9</accession>
<dbReference type="EMBL" id="KB097143">
    <property type="protein sequence ID" value="ESN99404.1"/>
    <property type="molecule type" value="Genomic_DNA"/>
</dbReference>
<dbReference type="EnsemblMetazoa" id="HelroT162951">
    <property type="protein sequence ID" value="HelroP162951"/>
    <property type="gene ID" value="HelroG162951"/>
</dbReference>
<organism evidence="2 3">
    <name type="scientific">Helobdella robusta</name>
    <name type="common">Californian leech</name>
    <dbReference type="NCBI Taxonomy" id="6412"/>
    <lineage>
        <taxon>Eukaryota</taxon>
        <taxon>Metazoa</taxon>
        <taxon>Spiralia</taxon>
        <taxon>Lophotrochozoa</taxon>
        <taxon>Annelida</taxon>
        <taxon>Clitellata</taxon>
        <taxon>Hirudinea</taxon>
        <taxon>Rhynchobdellida</taxon>
        <taxon>Glossiphoniidae</taxon>
        <taxon>Helobdella</taxon>
    </lineage>
</organism>
<reference evidence="2" key="3">
    <citation type="submission" date="2015-06" db="UniProtKB">
        <authorList>
            <consortium name="EnsemblMetazoa"/>
        </authorList>
    </citation>
    <scope>IDENTIFICATION</scope>
</reference>
<dbReference type="InParanoid" id="T1ETE9"/>
<evidence type="ECO:0000313" key="1">
    <source>
        <dbReference type="EMBL" id="ESN99404.1"/>
    </source>
</evidence>
<dbReference type="EMBL" id="AMQM01001234">
    <property type="status" value="NOT_ANNOTATED_CDS"/>
    <property type="molecule type" value="Genomic_DNA"/>
</dbReference>
<gene>
    <name evidence="2" type="primary">20199849</name>
    <name evidence="1" type="ORF">HELRODRAFT_162951</name>
</gene>
<reference evidence="3" key="1">
    <citation type="submission" date="2012-12" db="EMBL/GenBank/DDBJ databases">
        <authorList>
            <person name="Hellsten U."/>
            <person name="Grimwood J."/>
            <person name="Chapman J.A."/>
            <person name="Shapiro H."/>
            <person name="Aerts A."/>
            <person name="Otillar R.P."/>
            <person name="Terry A.Y."/>
            <person name="Boore J.L."/>
            <person name="Simakov O."/>
            <person name="Marletaz F."/>
            <person name="Cho S.-J."/>
            <person name="Edsinger-Gonzales E."/>
            <person name="Havlak P."/>
            <person name="Kuo D.-H."/>
            <person name="Larsson T."/>
            <person name="Lv J."/>
            <person name="Arendt D."/>
            <person name="Savage R."/>
            <person name="Osoegawa K."/>
            <person name="de Jong P."/>
            <person name="Lindberg D.R."/>
            <person name="Seaver E.C."/>
            <person name="Weisblat D.A."/>
            <person name="Putnam N.H."/>
            <person name="Grigoriev I.V."/>
            <person name="Rokhsar D.S."/>
        </authorList>
    </citation>
    <scope>NUCLEOTIDE SEQUENCE</scope>
</reference>
<keyword evidence="3" id="KW-1185">Reference proteome</keyword>
<proteinExistence type="predicted"/>
<reference evidence="1 3" key="2">
    <citation type="journal article" date="2013" name="Nature">
        <title>Insights into bilaterian evolution from three spiralian genomes.</title>
        <authorList>
            <person name="Simakov O."/>
            <person name="Marletaz F."/>
            <person name="Cho S.J."/>
            <person name="Edsinger-Gonzales E."/>
            <person name="Havlak P."/>
            <person name="Hellsten U."/>
            <person name="Kuo D.H."/>
            <person name="Larsson T."/>
            <person name="Lv J."/>
            <person name="Arendt D."/>
            <person name="Savage R."/>
            <person name="Osoegawa K."/>
            <person name="de Jong P."/>
            <person name="Grimwood J."/>
            <person name="Chapman J.A."/>
            <person name="Shapiro H."/>
            <person name="Aerts A."/>
            <person name="Otillar R.P."/>
            <person name="Terry A.Y."/>
            <person name="Boore J.L."/>
            <person name="Grigoriev I.V."/>
            <person name="Lindberg D.R."/>
            <person name="Seaver E.C."/>
            <person name="Weisblat D.A."/>
            <person name="Putnam N.H."/>
            <person name="Rokhsar D.S."/>
        </authorList>
    </citation>
    <scope>NUCLEOTIDE SEQUENCE</scope>
</reference>
<dbReference type="GeneID" id="20199849"/>
<dbReference type="HOGENOM" id="CLU_2017708_0_0_1"/>
<dbReference type="AlphaFoldDB" id="T1ETE9"/>
<sequence>MAVADSLLSASLDPDMLATALDRNLHSLLDRHAPLKTITIRSGQKHIFTLSDEARQEKRECRRLERKLRLDPHHAVKHAYRFAKNTVKTAILKSRADCISSEFGKSNSNPRSLWPLLLTKPSG</sequence>
<protein>
    <submittedName>
        <fullName evidence="1 2">Uncharacterized protein</fullName>
    </submittedName>
</protein>
<evidence type="ECO:0000313" key="3">
    <source>
        <dbReference type="Proteomes" id="UP000015101"/>
    </source>
</evidence>